<dbReference type="EMBL" id="CAJNNW010036118">
    <property type="protein sequence ID" value="CAE8732144.1"/>
    <property type="molecule type" value="Genomic_DNA"/>
</dbReference>
<dbReference type="InterPro" id="IPR000719">
    <property type="entry name" value="Prot_kinase_dom"/>
</dbReference>
<dbReference type="Proteomes" id="UP000626109">
    <property type="component" value="Unassembled WGS sequence"/>
</dbReference>
<keyword evidence="2 12" id="KW-0723">Serine/threonine-protein kinase</keyword>
<feature type="region of interest" description="Disordered" evidence="13">
    <location>
        <begin position="1"/>
        <end position="37"/>
    </location>
</feature>
<evidence type="ECO:0000259" key="14">
    <source>
        <dbReference type="PROSITE" id="PS50011"/>
    </source>
</evidence>
<feature type="domain" description="Protein kinase" evidence="14">
    <location>
        <begin position="49"/>
        <end position="333"/>
    </location>
</feature>
<dbReference type="GO" id="GO:0005634">
    <property type="term" value="C:nucleus"/>
    <property type="evidence" value="ECO:0007669"/>
    <property type="project" value="UniProtKB-ARBA"/>
</dbReference>
<dbReference type="InterPro" id="IPR008271">
    <property type="entry name" value="Ser/Thr_kinase_AS"/>
</dbReference>
<evidence type="ECO:0000256" key="11">
    <source>
        <dbReference type="PROSITE-ProRule" id="PRU10141"/>
    </source>
</evidence>
<comment type="similarity">
    <text evidence="1">Belongs to the protein kinase superfamily. CMGC Ser/Thr protein kinase family. CDC2/CDKX subfamily.</text>
</comment>
<feature type="compositionally biased region" description="Low complexity" evidence="13">
    <location>
        <begin position="1"/>
        <end position="19"/>
    </location>
</feature>
<comment type="caution">
    <text evidence="15">The sequence shown here is derived from an EMBL/GenBank/DDBJ whole genome shotgun (WGS) entry which is preliminary data.</text>
</comment>
<dbReference type="PROSITE" id="PS50011">
    <property type="entry name" value="PROTEIN_KINASE_DOM"/>
    <property type="match status" value="1"/>
</dbReference>
<evidence type="ECO:0000256" key="4">
    <source>
        <dbReference type="ARBA" id="ARBA00022741"/>
    </source>
</evidence>
<dbReference type="GO" id="GO:0005524">
    <property type="term" value="F:ATP binding"/>
    <property type="evidence" value="ECO:0007669"/>
    <property type="project" value="UniProtKB-UniRule"/>
</dbReference>
<dbReference type="PROSITE" id="PS00108">
    <property type="entry name" value="PROTEIN_KINASE_ST"/>
    <property type="match status" value="1"/>
</dbReference>
<dbReference type="GO" id="GO:0010556">
    <property type="term" value="P:regulation of macromolecule biosynthetic process"/>
    <property type="evidence" value="ECO:0007669"/>
    <property type="project" value="UniProtKB-ARBA"/>
</dbReference>
<evidence type="ECO:0000313" key="16">
    <source>
        <dbReference type="Proteomes" id="UP000626109"/>
    </source>
</evidence>
<keyword evidence="4 11" id="KW-0547">Nucleotide-binding</keyword>
<sequence>MAAEEGQGSSASSSAPASADVRKRAKDAYQPPVHPPPGYMGRCRGVEVFEKLNRLGEGAYGTVYRARDTESGDIVALKKVRIHSEKDGFPRSSLREIRLLRKLRHPNIVELREVACGRQSGSIFLVFEYCEHDVGALLDLMERPFSVAEVKCLLLQLLRAVECLHAAFVIHRDIKLSNLLLTNKGVMKLADFGLSREFLNEQKPCTTNVVTLWYRAPELLLGADAYTTAVDMWSVGCNLGELLLKKPMLPGRAEEHQMQLTCELLGTPGPRIWPGIERLPHFGRFTLPSSDYNNLGVKFPDVPDSCLNLLNQQLTFDPRKRATAASSLQHRYFTEPPAPQEPQYMPTYREHRNVVANPRSCGGPAAARPDAGPKRGMPLVPRSAVFAAAKKLKSSIF</sequence>
<dbReference type="SMART" id="SM00220">
    <property type="entry name" value="S_TKc"/>
    <property type="match status" value="1"/>
</dbReference>
<reference evidence="15" key="1">
    <citation type="submission" date="2021-02" db="EMBL/GenBank/DDBJ databases">
        <authorList>
            <person name="Dougan E. K."/>
            <person name="Rhodes N."/>
            <person name="Thang M."/>
            <person name="Chan C."/>
        </authorList>
    </citation>
    <scope>NUCLEOTIDE SEQUENCE</scope>
</reference>
<dbReference type="SUPFAM" id="SSF56112">
    <property type="entry name" value="Protein kinase-like (PK-like)"/>
    <property type="match status" value="1"/>
</dbReference>
<comment type="subunit">
    <text evidence="7">May form a complex composed of at least the catalytic subunit CRK2 and a cyclin.</text>
</comment>
<dbReference type="Pfam" id="PF00069">
    <property type="entry name" value="Pkinase"/>
    <property type="match status" value="1"/>
</dbReference>
<evidence type="ECO:0000256" key="1">
    <source>
        <dbReference type="ARBA" id="ARBA00006485"/>
    </source>
</evidence>
<evidence type="ECO:0000256" key="13">
    <source>
        <dbReference type="SAM" id="MobiDB-lite"/>
    </source>
</evidence>
<feature type="binding site" evidence="11">
    <location>
        <position position="78"/>
    </location>
    <ligand>
        <name>ATP</name>
        <dbReference type="ChEBI" id="CHEBI:30616"/>
    </ligand>
</feature>
<evidence type="ECO:0000256" key="6">
    <source>
        <dbReference type="ARBA" id="ARBA00022840"/>
    </source>
</evidence>
<dbReference type="FunFam" id="1.10.510.10:FF:000624">
    <property type="entry name" value="Mitogen-activated protein kinase"/>
    <property type="match status" value="1"/>
</dbReference>
<dbReference type="AlphaFoldDB" id="A0A813LL33"/>
<evidence type="ECO:0000256" key="2">
    <source>
        <dbReference type="ARBA" id="ARBA00022527"/>
    </source>
</evidence>
<feature type="region of interest" description="Disordered" evidence="13">
    <location>
        <begin position="357"/>
        <end position="378"/>
    </location>
</feature>
<dbReference type="InterPro" id="IPR050108">
    <property type="entry name" value="CDK"/>
</dbReference>
<evidence type="ECO:0000256" key="12">
    <source>
        <dbReference type="RuleBase" id="RU000304"/>
    </source>
</evidence>
<evidence type="ECO:0000256" key="5">
    <source>
        <dbReference type="ARBA" id="ARBA00022777"/>
    </source>
</evidence>
<dbReference type="PANTHER" id="PTHR24056:SF508">
    <property type="entry name" value="CYCLIN-DEPENDENT KINASE 10"/>
    <property type="match status" value="1"/>
</dbReference>
<keyword evidence="6 11" id="KW-0067">ATP-binding</keyword>
<evidence type="ECO:0000313" key="15">
    <source>
        <dbReference type="EMBL" id="CAE8732144.1"/>
    </source>
</evidence>
<dbReference type="GO" id="GO:0080090">
    <property type="term" value="P:regulation of primary metabolic process"/>
    <property type="evidence" value="ECO:0007669"/>
    <property type="project" value="UniProtKB-ARBA"/>
</dbReference>
<dbReference type="FunFam" id="3.30.200.20:FF:000172">
    <property type="entry name" value="cyclin-dependent kinase G-2 isoform X1"/>
    <property type="match status" value="1"/>
</dbReference>
<evidence type="ECO:0000256" key="7">
    <source>
        <dbReference type="ARBA" id="ARBA00038543"/>
    </source>
</evidence>
<gene>
    <name evidence="15" type="ORF">PGLA2088_LOCUS46272</name>
</gene>
<dbReference type="PROSITE" id="PS00107">
    <property type="entry name" value="PROTEIN_KINASE_ATP"/>
    <property type="match status" value="1"/>
</dbReference>
<dbReference type="GO" id="GO:0007346">
    <property type="term" value="P:regulation of mitotic cell cycle"/>
    <property type="evidence" value="ECO:0007669"/>
    <property type="project" value="TreeGrafter"/>
</dbReference>
<dbReference type="Gene3D" id="1.10.510.10">
    <property type="entry name" value="Transferase(Phosphotransferase) domain 1"/>
    <property type="match status" value="1"/>
</dbReference>
<keyword evidence="5" id="KW-0418">Kinase</keyword>
<keyword evidence="3" id="KW-0808">Transferase</keyword>
<dbReference type="InterPro" id="IPR011009">
    <property type="entry name" value="Kinase-like_dom_sf"/>
</dbReference>
<dbReference type="Gene3D" id="3.30.200.20">
    <property type="entry name" value="Phosphorylase Kinase, domain 1"/>
    <property type="match status" value="1"/>
</dbReference>
<dbReference type="GO" id="GO:0004674">
    <property type="term" value="F:protein serine/threonine kinase activity"/>
    <property type="evidence" value="ECO:0007669"/>
    <property type="project" value="UniProtKB-KW"/>
</dbReference>
<protein>
    <recommendedName>
        <fullName evidence="8">Cyclin-dependent kinase 2 homolog</fullName>
    </recommendedName>
    <alternativeName>
        <fullName evidence="9">Cell division control protein 2 homolog</fullName>
    </alternativeName>
    <alternativeName>
        <fullName evidence="10">cdc2-related kinase 2</fullName>
    </alternativeName>
</protein>
<name>A0A813LL33_POLGL</name>
<organism evidence="15 16">
    <name type="scientific">Polarella glacialis</name>
    <name type="common">Dinoflagellate</name>
    <dbReference type="NCBI Taxonomy" id="89957"/>
    <lineage>
        <taxon>Eukaryota</taxon>
        <taxon>Sar</taxon>
        <taxon>Alveolata</taxon>
        <taxon>Dinophyceae</taxon>
        <taxon>Suessiales</taxon>
        <taxon>Suessiaceae</taxon>
        <taxon>Polarella</taxon>
    </lineage>
</organism>
<accession>A0A813LL33</accession>
<feature type="compositionally biased region" description="Low complexity" evidence="13">
    <location>
        <begin position="362"/>
        <end position="376"/>
    </location>
</feature>
<evidence type="ECO:0000256" key="9">
    <source>
        <dbReference type="ARBA" id="ARBA00041902"/>
    </source>
</evidence>
<evidence type="ECO:0000256" key="3">
    <source>
        <dbReference type="ARBA" id="ARBA00022679"/>
    </source>
</evidence>
<proteinExistence type="inferred from homology"/>
<dbReference type="PANTHER" id="PTHR24056">
    <property type="entry name" value="CELL DIVISION PROTEIN KINASE"/>
    <property type="match status" value="1"/>
</dbReference>
<evidence type="ECO:0000256" key="10">
    <source>
        <dbReference type="ARBA" id="ARBA00042858"/>
    </source>
</evidence>
<evidence type="ECO:0000256" key="8">
    <source>
        <dbReference type="ARBA" id="ARBA00039612"/>
    </source>
</evidence>
<dbReference type="InterPro" id="IPR017441">
    <property type="entry name" value="Protein_kinase_ATP_BS"/>
</dbReference>